<protein>
    <recommendedName>
        <fullName evidence="2">DUF2482 family protein</fullName>
    </recommendedName>
</protein>
<proteinExistence type="predicted"/>
<dbReference type="InterPro" id="IPR018917">
    <property type="entry name" value="DUF2482"/>
</dbReference>
<dbReference type="Pfam" id="PF10655">
    <property type="entry name" value="DUF2482"/>
    <property type="match status" value="1"/>
</dbReference>
<gene>
    <name evidence="1" type="ORF">TMSFP482_12050</name>
</gene>
<accession>A0A5S9C425</accession>
<sequence length="105" mass="11797">MKNEFKNMSRQEIIDVIKEKSDSLRATIEGVKDQTDFDISINLQLLMSNGKTDNNAFFVDVLDATESHIVGFGLKSKSFSVISKATAMYTLLELVSNEDDDNNEE</sequence>
<dbReference type="RefSeq" id="WP_029550261.1">
    <property type="nucleotide sequence ID" value="NZ_AP017922.1"/>
</dbReference>
<dbReference type="AlphaFoldDB" id="A0A5S9C425"/>
<name>A0A5S9C425_STAAU</name>
<dbReference type="EMBL" id="AP019713">
    <property type="protein sequence ID" value="BBK67349.1"/>
    <property type="molecule type" value="Genomic_DNA"/>
</dbReference>
<evidence type="ECO:0008006" key="2">
    <source>
        <dbReference type="Google" id="ProtNLM"/>
    </source>
</evidence>
<reference evidence="1" key="1">
    <citation type="submission" date="2019-06" db="EMBL/GenBank/DDBJ databases">
        <title>A novel staphylococcal enterotoxin, SE02, involved in a staphylococcal food poisoning outbreak that occurred in Tokyo in 2004.</title>
        <authorList>
            <person name="Suzuki Y."/>
            <person name="Kubota H."/>
            <person name="Kato R."/>
            <person name="Sadamasu K."/>
        </authorList>
    </citation>
    <scope>NUCLEOTIDE SEQUENCE</scope>
    <source>
        <strain evidence="1">Tokyo12482</strain>
    </source>
</reference>
<organism evidence="1">
    <name type="scientific">Staphylococcus aureus</name>
    <dbReference type="NCBI Taxonomy" id="1280"/>
    <lineage>
        <taxon>Bacteria</taxon>
        <taxon>Bacillati</taxon>
        <taxon>Bacillota</taxon>
        <taxon>Bacilli</taxon>
        <taxon>Bacillales</taxon>
        <taxon>Staphylococcaceae</taxon>
        <taxon>Staphylococcus</taxon>
    </lineage>
</organism>
<evidence type="ECO:0000313" key="1">
    <source>
        <dbReference type="EMBL" id="BBK67349.1"/>
    </source>
</evidence>